<dbReference type="Proteomes" id="UP001469553">
    <property type="component" value="Unassembled WGS sequence"/>
</dbReference>
<name>A0ABV0ZK52_9TELE</name>
<keyword evidence="2" id="KW-1185">Reference proteome</keyword>
<evidence type="ECO:0000313" key="1">
    <source>
        <dbReference type="EMBL" id="MEQ2306137.1"/>
    </source>
</evidence>
<protein>
    <recommendedName>
        <fullName evidence="3">Interleukin-4</fullName>
    </recommendedName>
</protein>
<proteinExistence type="predicted"/>
<evidence type="ECO:0008006" key="3">
    <source>
        <dbReference type="Google" id="ProtNLM"/>
    </source>
</evidence>
<evidence type="ECO:0000313" key="2">
    <source>
        <dbReference type="Proteomes" id="UP001469553"/>
    </source>
</evidence>
<accession>A0ABV0ZK52</accession>
<organism evidence="1 2">
    <name type="scientific">Ameca splendens</name>
    <dbReference type="NCBI Taxonomy" id="208324"/>
    <lineage>
        <taxon>Eukaryota</taxon>
        <taxon>Metazoa</taxon>
        <taxon>Chordata</taxon>
        <taxon>Craniata</taxon>
        <taxon>Vertebrata</taxon>
        <taxon>Euteleostomi</taxon>
        <taxon>Actinopterygii</taxon>
        <taxon>Neopterygii</taxon>
        <taxon>Teleostei</taxon>
        <taxon>Neoteleostei</taxon>
        <taxon>Acanthomorphata</taxon>
        <taxon>Ovalentaria</taxon>
        <taxon>Atherinomorphae</taxon>
        <taxon>Cyprinodontiformes</taxon>
        <taxon>Goodeidae</taxon>
        <taxon>Ameca</taxon>
    </lineage>
</organism>
<gene>
    <name evidence="1" type="ORF">AMECASPLE_005022</name>
</gene>
<sequence length="99" mass="11309">MIFLYLISFSIQPKPSPIPGKNMTYNPSRCLGTFSKALIDLLRNVTQKKSAAIQIEKLKSNLRLLETHQQHESQCNLTNGNLNPLNHYINFVKKLNNGR</sequence>
<reference evidence="1 2" key="1">
    <citation type="submission" date="2021-06" db="EMBL/GenBank/DDBJ databases">
        <authorList>
            <person name="Palmer J.M."/>
        </authorList>
    </citation>
    <scope>NUCLEOTIDE SEQUENCE [LARGE SCALE GENOMIC DNA]</scope>
    <source>
        <strain evidence="1 2">AS_MEX2019</strain>
        <tissue evidence="1">Muscle</tissue>
    </source>
</reference>
<dbReference type="EMBL" id="JAHRIP010066054">
    <property type="protein sequence ID" value="MEQ2306137.1"/>
    <property type="molecule type" value="Genomic_DNA"/>
</dbReference>
<comment type="caution">
    <text evidence="1">The sequence shown here is derived from an EMBL/GenBank/DDBJ whole genome shotgun (WGS) entry which is preliminary data.</text>
</comment>